<feature type="region of interest" description="Disordered" evidence="1">
    <location>
        <begin position="153"/>
        <end position="215"/>
    </location>
</feature>
<evidence type="ECO:0000313" key="3">
    <source>
        <dbReference type="EMBL" id="KKL51045.1"/>
    </source>
</evidence>
<protein>
    <recommendedName>
        <fullName evidence="2">Lin1244/Lin1753-like N-terminal domain-containing protein</fullName>
    </recommendedName>
</protein>
<reference evidence="3" key="1">
    <citation type="journal article" date="2015" name="Nature">
        <title>Complex archaea that bridge the gap between prokaryotes and eukaryotes.</title>
        <authorList>
            <person name="Spang A."/>
            <person name="Saw J.H."/>
            <person name="Jorgensen S.L."/>
            <person name="Zaremba-Niedzwiedzka K."/>
            <person name="Martijn J."/>
            <person name="Lind A.E."/>
            <person name="van Eijk R."/>
            <person name="Schleper C."/>
            <person name="Guy L."/>
            <person name="Ettema T.J."/>
        </authorList>
    </citation>
    <scope>NUCLEOTIDE SEQUENCE</scope>
</reference>
<name>A0A0F9F1B6_9ZZZZ</name>
<feature type="non-terminal residue" evidence="3">
    <location>
        <position position="1"/>
    </location>
</feature>
<sequence>PKQTVDYFPHYVNASSRKTLLILEQEYGAVGYAFWFKLLELLGRTPRHYYTFPNQEELMALAAATKASLDDTKEMLAMLARLGAIDAELLSVRCIWAVNLVANVAYAYDKREGDPPAKPTRQQVIEEYKAVGVKVFPDTDMAFPAPEIGNTGTEKGINGYFQDNNGISGREGKGRELIEENRREEEGDESPREGLDERYRYRSDGRQPLTQADIDNNPSGKWRCVGFTDKVTWDFVCDVKDLKGKCGDPIVGCVCAEPAGVET</sequence>
<evidence type="ECO:0000259" key="2">
    <source>
        <dbReference type="Pfam" id="PF14297"/>
    </source>
</evidence>
<organism evidence="3">
    <name type="scientific">marine sediment metagenome</name>
    <dbReference type="NCBI Taxonomy" id="412755"/>
    <lineage>
        <taxon>unclassified sequences</taxon>
        <taxon>metagenomes</taxon>
        <taxon>ecological metagenomes</taxon>
    </lineage>
</organism>
<gene>
    <name evidence="3" type="ORF">LCGC14_2299450</name>
</gene>
<dbReference type="Pfam" id="PF14297">
    <property type="entry name" value="Lin1244_N"/>
    <property type="match status" value="1"/>
</dbReference>
<dbReference type="EMBL" id="LAZR01032383">
    <property type="protein sequence ID" value="KKL51045.1"/>
    <property type="molecule type" value="Genomic_DNA"/>
</dbReference>
<dbReference type="AlphaFoldDB" id="A0A0F9F1B6"/>
<dbReference type="InterPro" id="IPR025400">
    <property type="entry name" value="Lin1244/Lin1753-like_N"/>
</dbReference>
<proteinExistence type="predicted"/>
<feature type="domain" description="Lin1244/Lin1753-like N-terminal" evidence="2">
    <location>
        <begin position="7"/>
        <end position="95"/>
    </location>
</feature>
<accession>A0A0F9F1B6</accession>
<feature type="compositionally biased region" description="Basic and acidic residues" evidence="1">
    <location>
        <begin position="170"/>
        <end position="205"/>
    </location>
</feature>
<evidence type="ECO:0000256" key="1">
    <source>
        <dbReference type="SAM" id="MobiDB-lite"/>
    </source>
</evidence>
<comment type="caution">
    <text evidence="3">The sequence shown here is derived from an EMBL/GenBank/DDBJ whole genome shotgun (WGS) entry which is preliminary data.</text>
</comment>